<accession>A0A481YQ97</accession>
<gene>
    <name evidence="1" type="ORF">LCDPAC02_02860</name>
</gene>
<proteinExistence type="predicted"/>
<organism evidence="1">
    <name type="scientific">Pithovirus LCDPAC02</name>
    <dbReference type="NCBI Taxonomy" id="2506601"/>
    <lineage>
        <taxon>Viruses</taxon>
        <taxon>Pithoviruses</taxon>
    </lineage>
</organism>
<name>A0A481YQ97_9VIRU</name>
<reference evidence="1" key="1">
    <citation type="journal article" date="2019" name="MBio">
        <title>Virus Genomes from Deep Sea Sediments Expand the Ocean Megavirome and Support Independent Origins of Viral Gigantism.</title>
        <authorList>
            <person name="Backstrom D."/>
            <person name="Yutin N."/>
            <person name="Jorgensen S.L."/>
            <person name="Dharamshi J."/>
            <person name="Homa F."/>
            <person name="Zaremba-Niedwiedzka K."/>
            <person name="Spang A."/>
            <person name="Wolf Y.I."/>
            <person name="Koonin E.V."/>
            <person name="Ettema T.J."/>
        </authorList>
    </citation>
    <scope>NUCLEOTIDE SEQUENCE</scope>
</reference>
<evidence type="ECO:0000313" key="1">
    <source>
        <dbReference type="EMBL" id="QBK85087.1"/>
    </source>
</evidence>
<protein>
    <submittedName>
        <fullName evidence="1">Uncharacterized protein</fullName>
    </submittedName>
</protein>
<dbReference type="EMBL" id="MK500302">
    <property type="protein sequence ID" value="QBK85087.1"/>
    <property type="molecule type" value="Genomic_DNA"/>
</dbReference>
<sequence length="222" mass="27393">MEVYFGNNKRYKKMIKIYNNLKETVKVGKEYLYKLDYFRTIFEINNEFNEKDEIEEYLNENYIKEYKYIFENFINNKSILENINEYIDFFDNYADKYDIDILHKFSCYYGCLDIRNFMEFIYINQIFFMSISSYDEDMDFKDYYNKLANRVFNVYIKYENSKLYKTQYNDSKFVKNTLSKIEKIIDEYIQKLGKIDIENIREDIITVVKEEIGEEINIFKSF</sequence>